<evidence type="ECO:0000313" key="2">
    <source>
        <dbReference type="Proteomes" id="UP000196218"/>
    </source>
</evidence>
<dbReference type="Proteomes" id="UP000196218">
    <property type="component" value="Unassembled WGS sequence"/>
</dbReference>
<accession>A0ABD7LJC0</accession>
<comment type="caution">
    <text evidence="1">The sequence shown here is derived from an EMBL/GenBank/DDBJ whole genome shotgun (WGS) entry which is preliminary data.</text>
</comment>
<dbReference type="RefSeq" id="WP_006407493.1">
    <property type="nucleotide sequence ID" value="NZ_CADFGW010000006.1"/>
</dbReference>
<evidence type="ECO:0000313" key="1">
    <source>
        <dbReference type="EMBL" id="SAK20210.1"/>
    </source>
</evidence>
<reference evidence="1 2" key="1">
    <citation type="submission" date="2016-04" db="EMBL/GenBank/DDBJ databases">
        <authorList>
            <person name="Peeters C."/>
        </authorList>
    </citation>
    <scope>NUCLEOTIDE SEQUENCE [LARGE SCALE GENOMIC DNA]</scope>
    <source>
        <strain evidence="1">LMG 29311</strain>
    </source>
</reference>
<sequence>MTDSIIKFSCPKCGENALKVSAEPKDIADFEGAVCTACGHTISVDDIKAHAVKIATQLLTKGFKF</sequence>
<dbReference type="AlphaFoldDB" id="A0ABD7LJC0"/>
<proteinExistence type="predicted"/>
<gene>
    <name evidence="1" type="ORF">UA18_02407</name>
</gene>
<evidence type="ECO:0008006" key="3">
    <source>
        <dbReference type="Google" id="ProtNLM"/>
    </source>
</evidence>
<organism evidence="1 2">
    <name type="scientific">Burkholderia multivorans</name>
    <dbReference type="NCBI Taxonomy" id="87883"/>
    <lineage>
        <taxon>Bacteria</taxon>
        <taxon>Pseudomonadati</taxon>
        <taxon>Pseudomonadota</taxon>
        <taxon>Betaproteobacteria</taxon>
        <taxon>Burkholderiales</taxon>
        <taxon>Burkholderiaceae</taxon>
        <taxon>Burkholderia</taxon>
        <taxon>Burkholderia cepacia complex</taxon>
    </lineage>
</organism>
<dbReference type="EMBL" id="FKJW01000003">
    <property type="protein sequence ID" value="SAK20210.1"/>
    <property type="molecule type" value="Genomic_DNA"/>
</dbReference>
<protein>
    <recommendedName>
        <fullName evidence="3">TFIIB-type domain-containing protein</fullName>
    </recommendedName>
</protein>
<name>A0ABD7LJC0_9BURK</name>